<keyword evidence="3" id="KW-0805">Transcription regulation</keyword>
<keyword evidence="5" id="KW-0804">Transcription</keyword>
<dbReference type="InterPro" id="IPR036864">
    <property type="entry name" value="Zn2-C6_fun-type_DNA-bd_sf"/>
</dbReference>
<evidence type="ECO:0000256" key="3">
    <source>
        <dbReference type="ARBA" id="ARBA00023015"/>
    </source>
</evidence>
<dbReference type="Gene3D" id="4.10.240.10">
    <property type="entry name" value="Zn(2)-C6 fungal-type DNA-binding domain"/>
    <property type="match status" value="1"/>
</dbReference>
<feature type="domain" description="Zn(2)-C6 fungal-type" evidence="7">
    <location>
        <begin position="18"/>
        <end position="48"/>
    </location>
</feature>
<evidence type="ECO:0000313" key="9">
    <source>
        <dbReference type="Proteomes" id="UP000653565"/>
    </source>
</evidence>
<dbReference type="PROSITE" id="PS50048">
    <property type="entry name" value="ZN2_CY6_FUNGAL_2"/>
    <property type="match status" value="1"/>
</dbReference>
<dbReference type="PRINTS" id="PR00755">
    <property type="entry name" value="AFLATOXINBRP"/>
</dbReference>
<dbReference type="InterPro" id="IPR001138">
    <property type="entry name" value="Zn2Cys6_DnaBD"/>
</dbReference>
<comment type="caution">
    <text evidence="8">The sequence shown here is derived from an EMBL/GenBank/DDBJ whole genome shotgun (WGS) entry which is preliminary data.</text>
</comment>
<dbReference type="GO" id="GO:0000981">
    <property type="term" value="F:DNA-binding transcription factor activity, RNA polymerase II-specific"/>
    <property type="evidence" value="ECO:0007669"/>
    <property type="project" value="InterPro"/>
</dbReference>
<evidence type="ECO:0000256" key="6">
    <source>
        <dbReference type="ARBA" id="ARBA00023242"/>
    </source>
</evidence>
<evidence type="ECO:0000256" key="5">
    <source>
        <dbReference type="ARBA" id="ARBA00023163"/>
    </source>
</evidence>
<dbReference type="GO" id="GO:0003677">
    <property type="term" value="F:DNA binding"/>
    <property type="evidence" value="ECO:0007669"/>
    <property type="project" value="UniProtKB-KW"/>
</dbReference>
<accession>A0A8H4EBI8</accession>
<dbReference type="EMBL" id="JAAAPX010000201">
    <property type="protein sequence ID" value="KAF4227052.1"/>
    <property type="molecule type" value="Genomic_DNA"/>
</dbReference>
<reference evidence="8" key="1">
    <citation type="journal article" date="2020" name="bioRxiv">
        <title>Genomic and phenotypic heterogeneity of clinical isolates of the human pathogens Aspergillus fumigatus, Aspergillus lentulus and Aspergillus fumigatiaffinis.</title>
        <authorList>
            <person name="dos Santos R.A.C."/>
            <person name="Steenwyk J.L."/>
            <person name="Rivero-Menendez O."/>
            <person name="Mead M.E."/>
            <person name="Silva L.P."/>
            <person name="Bastos R.W."/>
            <person name="Alastruey-Izquierdo A."/>
            <person name="Goldman G.H."/>
            <person name="Rokas A."/>
        </authorList>
    </citation>
    <scope>NUCLEOTIDE SEQUENCE</scope>
    <source>
        <strain evidence="8">CNM-CM6805</strain>
    </source>
</reference>
<sequence length="436" mass="50038">MFQNSHSRRMSARYRQKACIACANSKRRCDKQLPECQRCLDKDVECVYPEPKRRRRNPIVCDNQAEEEFPTDPDALRSYITDFEDWGAITGAADLNFSMSDVMVPFMPPLSIPAISVHAQDAALPRADIVSTQCPWFLRDETWTMRHSNEEPACKTGIQLEPFIRAVEEMLRSWARNGYNSFIHRRLYEHCMPPCVQDAFTTLAAYAGCTPAVKETILQIVEERLSVLVRQSPPTDSRAHGTLDHLGRVQALFTYEFIALFDGSVRLRATAEKHIPTLRQWVNQMWETVKSNRGEDGPWDNPPLQWTASEFDKEYDVCSAMWRQWVLTESVRRSRLIIDTVMNVYETTTKGWADCTGSVMFTSRRGLWDAESAMKWCELCRLKPPLLVDSLQPGALMSLYPAEELDDLAKLYWTFIVGADKIQCWIDRTSIAAARA</sequence>
<reference evidence="8" key="2">
    <citation type="submission" date="2020-04" db="EMBL/GenBank/DDBJ databases">
        <authorList>
            <person name="Santos R.A.C."/>
            <person name="Steenwyk J.L."/>
            <person name="Rivero-Menendez O."/>
            <person name="Mead M.E."/>
            <person name="Silva L.P."/>
            <person name="Bastos R.W."/>
            <person name="Alastruey-Izquierdo A."/>
            <person name="Goldman G.H."/>
            <person name="Rokas A."/>
        </authorList>
    </citation>
    <scope>NUCLEOTIDE SEQUENCE</scope>
    <source>
        <strain evidence="8">CNM-CM6805</strain>
    </source>
</reference>
<evidence type="ECO:0000313" key="8">
    <source>
        <dbReference type="EMBL" id="KAF4227052.1"/>
    </source>
</evidence>
<dbReference type="GO" id="GO:0008270">
    <property type="term" value="F:zinc ion binding"/>
    <property type="evidence" value="ECO:0007669"/>
    <property type="project" value="InterPro"/>
</dbReference>
<dbReference type="PROSITE" id="PS00463">
    <property type="entry name" value="ZN2_CY6_FUNGAL_1"/>
    <property type="match status" value="1"/>
</dbReference>
<evidence type="ECO:0000256" key="1">
    <source>
        <dbReference type="ARBA" id="ARBA00022723"/>
    </source>
</evidence>
<name>A0A8H4EBI8_9EURO</name>
<dbReference type="Pfam" id="PF00172">
    <property type="entry name" value="Zn_clus"/>
    <property type="match status" value="1"/>
</dbReference>
<gene>
    <name evidence="8" type="ORF">CNMCM6805_003681</name>
</gene>
<evidence type="ECO:0000256" key="2">
    <source>
        <dbReference type="ARBA" id="ARBA00022833"/>
    </source>
</evidence>
<dbReference type="Proteomes" id="UP000653565">
    <property type="component" value="Unassembled WGS sequence"/>
</dbReference>
<dbReference type="PANTHER" id="PTHR47660">
    <property type="entry name" value="TRANSCRIPTION FACTOR WITH C2H2 AND ZN(2)-CYS(6) DNA BINDING DOMAIN (EUROFUNG)-RELATED-RELATED"/>
    <property type="match status" value="1"/>
</dbReference>
<keyword evidence="6" id="KW-0539">Nucleus</keyword>
<keyword evidence="9" id="KW-1185">Reference proteome</keyword>
<dbReference type="CDD" id="cd00067">
    <property type="entry name" value="GAL4"/>
    <property type="match status" value="1"/>
</dbReference>
<protein>
    <recommendedName>
        <fullName evidence="7">Zn(2)-C6 fungal-type domain-containing protein</fullName>
    </recommendedName>
</protein>
<proteinExistence type="predicted"/>
<dbReference type="OrthoDB" id="4216928at2759"/>
<keyword evidence="1" id="KW-0479">Metal-binding</keyword>
<dbReference type="SUPFAM" id="SSF57701">
    <property type="entry name" value="Zn2/Cys6 DNA-binding domain"/>
    <property type="match status" value="1"/>
</dbReference>
<dbReference type="SMART" id="SM00066">
    <property type="entry name" value="GAL4"/>
    <property type="match status" value="1"/>
</dbReference>
<evidence type="ECO:0000256" key="4">
    <source>
        <dbReference type="ARBA" id="ARBA00023125"/>
    </source>
</evidence>
<dbReference type="AlphaFoldDB" id="A0A8H4EBI8"/>
<organism evidence="8 9">
    <name type="scientific">Aspergillus fumigatiaffinis</name>
    <dbReference type="NCBI Taxonomy" id="340414"/>
    <lineage>
        <taxon>Eukaryota</taxon>
        <taxon>Fungi</taxon>
        <taxon>Dikarya</taxon>
        <taxon>Ascomycota</taxon>
        <taxon>Pezizomycotina</taxon>
        <taxon>Eurotiomycetes</taxon>
        <taxon>Eurotiomycetidae</taxon>
        <taxon>Eurotiales</taxon>
        <taxon>Aspergillaceae</taxon>
        <taxon>Aspergillus</taxon>
        <taxon>Aspergillus subgen. Fumigati</taxon>
    </lineage>
</organism>
<evidence type="ECO:0000259" key="7">
    <source>
        <dbReference type="PROSITE" id="PS50048"/>
    </source>
</evidence>
<keyword evidence="4" id="KW-0238">DNA-binding</keyword>
<keyword evidence="2" id="KW-0862">Zinc</keyword>